<sequence>MDWARSDARASITAMGSQGLAHLGDRPAPGGTRMLRGMADALPLQTTAPAAGSSATARLVIPIRPAAGAAQENALDCSGTEVFALRVMGASMAPEFEDGDIVVIEPEGRVRDGAYVLVQLPREGWVLRRLRAAPAAGPDRAGWWVEVLDGSSPSAPLPGPEAVAGVVIQRARPGRRRETRWYGD</sequence>
<dbReference type="InterPro" id="IPR015927">
    <property type="entry name" value="Peptidase_S24_S26A/B/C"/>
</dbReference>
<organism evidence="2 3">
    <name type="scientific">Sphaerotilus microaerophilus</name>
    <dbReference type="NCBI Taxonomy" id="2914710"/>
    <lineage>
        <taxon>Bacteria</taxon>
        <taxon>Pseudomonadati</taxon>
        <taxon>Pseudomonadota</taxon>
        <taxon>Betaproteobacteria</taxon>
        <taxon>Burkholderiales</taxon>
        <taxon>Sphaerotilaceae</taxon>
        <taxon>Sphaerotilus</taxon>
    </lineage>
</organism>
<evidence type="ECO:0000259" key="1">
    <source>
        <dbReference type="Pfam" id="PF00717"/>
    </source>
</evidence>
<dbReference type="Gene3D" id="2.10.109.10">
    <property type="entry name" value="Umud Fragment, subunit A"/>
    <property type="match status" value="1"/>
</dbReference>
<dbReference type="SUPFAM" id="SSF51306">
    <property type="entry name" value="LexA/Signal peptidase"/>
    <property type="match status" value="1"/>
</dbReference>
<dbReference type="Proteomes" id="UP001057498">
    <property type="component" value="Chromosome"/>
</dbReference>
<protein>
    <recommendedName>
        <fullName evidence="1">Peptidase S24/S26A/S26B/S26C domain-containing protein</fullName>
    </recommendedName>
</protein>
<dbReference type="Pfam" id="PF00717">
    <property type="entry name" value="Peptidase_S24"/>
    <property type="match status" value="1"/>
</dbReference>
<gene>
    <name evidence="2" type="ORF">CATMQ487_48740</name>
</gene>
<feature type="domain" description="Peptidase S24/S26A/S26B/S26C" evidence="1">
    <location>
        <begin position="78"/>
        <end position="126"/>
    </location>
</feature>
<name>A0ABM7YTB9_9BURK</name>
<reference evidence="2" key="1">
    <citation type="submission" date="2022-04" db="EMBL/GenBank/DDBJ databases">
        <title>Whole genome sequence of Sphaerotilus sp. FB-5.</title>
        <authorList>
            <person name="Takeda M."/>
            <person name="Narihara S."/>
            <person name="Akimoto M."/>
            <person name="Akimoto R."/>
            <person name="Nishiyashiki S."/>
            <person name="Murakami T."/>
        </authorList>
    </citation>
    <scope>NUCLEOTIDE SEQUENCE</scope>
    <source>
        <strain evidence="2">FB-5</strain>
    </source>
</reference>
<evidence type="ECO:0000313" key="3">
    <source>
        <dbReference type="Proteomes" id="UP001057498"/>
    </source>
</evidence>
<proteinExistence type="predicted"/>
<keyword evidence="3" id="KW-1185">Reference proteome</keyword>
<evidence type="ECO:0000313" key="2">
    <source>
        <dbReference type="EMBL" id="BDI07904.1"/>
    </source>
</evidence>
<dbReference type="CDD" id="cd06529">
    <property type="entry name" value="S24_LexA-like"/>
    <property type="match status" value="1"/>
</dbReference>
<dbReference type="EMBL" id="AP025730">
    <property type="protein sequence ID" value="BDI07904.1"/>
    <property type="molecule type" value="Genomic_DNA"/>
</dbReference>
<dbReference type="InterPro" id="IPR039418">
    <property type="entry name" value="LexA-like"/>
</dbReference>
<dbReference type="InterPro" id="IPR036286">
    <property type="entry name" value="LexA/Signal_pep-like_sf"/>
</dbReference>
<accession>A0ABM7YTB9</accession>